<keyword evidence="3" id="KW-0813">Transport</keyword>
<feature type="transmembrane region" description="Helical" evidence="7">
    <location>
        <begin position="177"/>
        <end position="196"/>
    </location>
</feature>
<sequence>MTNATPAYDRARLFWLSVLALFTAAASLALRGAIASSLKAEWIDPVAPLQAGQLIAGALGAAFLGFAITLLVTSALLDQIGMRRMLLGSGSCFVAGTLAIVLAGTVTSGSGIYAVVWGGMLLSGIGWGLAEASINPLTAQLYPQDATHRLNVLHAWFPGGIIIGGLTGFFLSEILPWQGIMALVIAPALAVIAIAATTRFPPPLNATTGVSFGAMLSEVFRRPSFFIWFAAMFLTAASELAPGQWIDVALTNRVGMRGILLLVYVNALMFVFRHFAGRLANRISNPGLLWLSSLLAMAGLFMLSRAQSPAAAIAASTVWGLGVCVMWPTMIASVAERYPRGGGWAMGLLGSAGALSSYIVLPYLGTMYDEAKIEFAGGPEAFARLTGAARLAVEDAAASLSFVRLAVLPAVLLAVFGLIVLRERGKTRAQLAGEAG</sequence>
<dbReference type="PANTHER" id="PTHR23514:SF3">
    <property type="entry name" value="BYPASS OF STOP CODON PROTEIN 6"/>
    <property type="match status" value="1"/>
</dbReference>
<dbReference type="EMBL" id="RZUL01000002">
    <property type="protein sequence ID" value="RVT42297.1"/>
    <property type="molecule type" value="Genomic_DNA"/>
</dbReference>
<feature type="transmembrane region" description="Helical" evidence="7">
    <location>
        <begin position="344"/>
        <end position="364"/>
    </location>
</feature>
<dbReference type="Proteomes" id="UP000282977">
    <property type="component" value="Unassembled WGS sequence"/>
</dbReference>
<feature type="transmembrane region" description="Helical" evidence="7">
    <location>
        <begin position="402"/>
        <end position="421"/>
    </location>
</feature>
<organism evidence="9 10">
    <name type="scientific">Sphingobium algorifonticola</name>
    <dbReference type="NCBI Taxonomy" id="2008318"/>
    <lineage>
        <taxon>Bacteria</taxon>
        <taxon>Pseudomonadati</taxon>
        <taxon>Pseudomonadota</taxon>
        <taxon>Alphaproteobacteria</taxon>
        <taxon>Sphingomonadales</taxon>
        <taxon>Sphingomonadaceae</taxon>
        <taxon>Sphingobium</taxon>
    </lineage>
</organism>
<evidence type="ECO:0000256" key="4">
    <source>
        <dbReference type="ARBA" id="ARBA00022692"/>
    </source>
</evidence>
<feature type="transmembrane region" description="Helical" evidence="7">
    <location>
        <begin position="225"/>
        <end position="246"/>
    </location>
</feature>
<dbReference type="PANTHER" id="PTHR23514">
    <property type="entry name" value="BYPASS OF STOP CODON PROTEIN 6"/>
    <property type="match status" value="1"/>
</dbReference>
<keyword evidence="5 7" id="KW-1133">Transmembrane helix</keyword>
<name>A0A437J9W0_9SPHN</name>
<evidence type="ECO:0000259" key="8">
    <source>
        <dbReference type="PROSITE" id="PS50850"/>
    </source>
</evidence>
<reference evidence="9 10" key="1">
    <citation type="submission" date="2019-01" db="EMBL/GenBank/DDBJ databases">
        <authorList>
            <person name="Chen W.-M."/>
        </authorList>
    </citation>
    <scope>NUCLEOTIDE SEQUENCE [LARGE SCALE GENOMIC DNA]</scope>
    <source>
        <strain evidence="9 10">TLA-22</strain>
    </source>
</reference>
<comment type="caution">
    <text evidence="9">The sequence shown here is derived from an EMBL/GenBank/DDBJ whole genome shotgun (WGS) entry which is preliminary data.</text>
</comment>
<protein>
    <submittedName>
        <fullName evidence="9">MFS transporter</fullName>
    </submittedName>
</protein>
<accession>A0A437J9W0</accession>
<dbReference type="GO" id="GO:0016020">
    <property type="term" value="C:membrane"/>
    <property type="evidence" value="ECO:0007669"/>
    <property type="project" value="TreeGrafter"/>
</dbReference>
<evidence type="ECO:0000313" key="9">
    <source>
        <dbReference type="EMBL" id="RVT42297.1"/>
    </source>
</evidence>
<dbReference type="GO" id="GO:0012505">
    <property type="term" value="C:endomembrane system"/>
    <property type="evidence" value="ECO:0007669"/>
    <property type="project" value="UniProtKB-SubCell"/>
</dbReference>
<dbReference type="Gene3D" id="1.20.1250.20">
    <property type="entry name" value="MFS general substrate transporter like domains"/>
    <property type="match status" value="1"/>
</dbReference>
<feature type="transmembrane region" description="Helical" evidence="7">
    <location>
        <begin position="310"/>
        <end position="332"/>
    </location>
</feature>
<comment type="similarity">
    <text evidence="2">Belongs to the major facilitator superfamily.</text>
</comment>
<feature type="transmembrane region" description="Helical" evidence="7">
    <location>
        <begin position="151"/>
        <end position="171"/>
    </location>
</feature>
<feature type="domain" description="Major facilitator superfamily (MFS) profile" evidence="8">
    <location>
        <begin position="13"/>
        <end position="424"/>
    </location>
</feature>
<feature type="transmembrane region" description="Helical" evidence="7">
    <location>
        <begin position="258"/>
        <end position="276"/>
    </location>
</feature>
<keyword evidence="10" id="KW-1185">Reference proteome</keyword>
<proteinExistence type="inferred from homology"/>
<dbReference type="Pfam" id="PF07690">
    <property type="entry name" value="MFS_1"/>
    <property type="match status" value="1"/>
</dbReference>
<dbReference type="InterPro" id="IPR051788">
    <property type="entry name" value="MFS_Transporter"/>
</dbReference>
<feature type="transmembrane region" description="Helical" evidence="7">
    <location>
        <begin position="112"/>
        <end position="130"/>
    </location>
</feature>
<evidence type="ECO:0000256" key="2">
    <source>
        <dbReference type="ARBA" id="ARBA00008335"/>
    </source>
</evidence>
<dbReference type="InterPro" id="IPR036259">
    <property type="entry name" value="MFS_trans_sf"/>
</dbReference>
<dbReference type="AlphaFoldDB" id="A0A437J9W0"/>
<evidence type="ECO:0000256" key="5">
    <source>
        <dbReference type="ARBA" id="ARBA00022989"/>
    </source>
</evidence>
<keyword evidence="6 7" id="KW-0472">Membrane</keyword>
<feature type="transmembrane region" description="Helical" evidence="7">
    <location>
        <begin position="288"/>
        <end position="304"/>
    </location>
</feature>
<gene>
    <name evidence="9" type="ORF">ENE74_08860</name>
</gene>
<feature type="transmembrane region" description="Helical" evidence="7">
    <location>
        <begin position="85"/>
        <end position="106"/>
    </location>
</feature>
<comment type="subcellular location">
    <subcellularLocation>
        <location evidence="1">Endomembrane system</location>
        <topology evidence="1">Multi-pass membrane protein</topology>
    </subcellularLocation>
</comment>
<dbReference type="GO" id="GO:0022857">
    <property type="term" value="F:transmembrane transporter activity"/>
    <property type="evidence" value="ECO:0007669"/>
    <property type="project" value="InterPro"/>
</dbReference>
<dbReference type="InterPro" id="IPR020846">
    <property type="entry name" value="MFS_dom"/>
</dbReference>
<evidence type="ECO:0000256" key="3">
    <source>
        <dbReference type="ARBA" id="ARBA00022448"/>
    </source>
</evidence>
<dbReference type="PROSITE" id="PS50850">
    <property type="entry name" value="MFS"/>
    <property type="match status" value="1"/>
</dbReference>
<dbReference type="SUPFAM" id="SSF103473">
    <property type="entry name" value="MFS general substrate transporter"/>
    <property type="match status" value="1"/>
</dbReference>
<dbReference type="InterPro" id="IPR011701">
    <property type="entry name" value="MFS"/>
</dbReference>
<evidence type="ECO:0000256" key="1">
    <source>
        <dbReference type="ARBA" id="ARBA00004127"/>
    </source>
</evidence>
<dbReference type="OrthoDB" id="9783757at2"/>
<evidence type="ECO:0000256" key="6">
    <source>
        <dbReference type="ARBA" id="ARBA00023136"/>
    </source>
</evidence>
<keyword evidence="4 7" id="KW-0812">Transmembrane</keyword>
<evidence type="ECO:0000256" key="7">
    <source>
        <dbReference type="SAM" id="Phobius"/>
    </source>
</evidence>
<feature type="transmembrane region" description="Helical" evidence="7">
    <location>
        <begin position="53"/>
        <end position="73"/>
    </location>
</feature>
<dbReference type="RefSeq" id="WP_127690473.1">
    <property type="nucleotide sequence ID" value="NZ_RZUL01000002.1"/>
</dbReference>
<evidence type="ECO:0000313" key="10">
    <source>
        <dbReference type="Proteomes" id="UP000282977"/>
    </source>
</evidence>